<dbReference type="PROSITE" id="PS50853">
    <property type="entry name" value="FN3"/>
    <property type="match status" value="1"/>
</dbReference>
<proteinExistence type="predicted"/>
<feature type="signal peptide" evidence="1">
    <location>
        <begin position="1"/>
        <end position="20"/>
    </location>
</feature>
<keyword evidence="1" id="KW-0732">Signal</keyword>
<dbReference type="Proteomes" id="UP000651112">
    <property type="component" value="Unassembled WGS sequence"/>
</dbReference>
<dbReference type="SUPFAM" id="SSF49265">
    <property type="entry name" value="Fibronectin type III"/>
    <property type="match status" value="1"/>
</dbReference>
<dbReference type="InterPro" id="IPR050410">
    <property type="entry name" value="CCR4/nocturin_mRNA_transcr"/>
</dbReference>
<dbReference type="EMBL" id="JACNYL010000004">
    <property type="protein sequence ID" value="MBD1423390.1"/>
    <property type="molecule type" value="Genomic_DNA"/>
</dbReference>
<accession>A0ABR7XWH3</accession>
<dbReference type="Gene3D" id="3.60.10.10">
    <property type="entry name" value="Endonuclease/exonuclease/phosphatase"/>
    <property type="match status" value="1"/>
</dbReference>
<dbReference type="Gene3D" id="2.60.40.10">
    <property type="entry name" value="Immunoglobulins"/>
    <property type="match status" value="1"/>
</dbReference>
<dbReference type="InterPro" id="IPR005135">
    <property type="entry name" value="Endo/exonuclease/phosphatase"/>
</dbReference>
<dbReference type="Pfam" id="PF00041">
    <property type="entry name" value="fn3"/>
    <property type="match status" value="1"/>
</dbReference>
<name>A0ABR7XWH3_9SPHI</name>
<keyword evidence="3" id="KW-0378">Hydrolase</keyword>
<organism evidence="3 4">
    <name type="scientific">Sphingobacterium chuzhouense</name>
    <dbReference type="NCBI Taxonomy" id="1742264"/>
    <lineage>
        <taxon>Bacteria</taxon>
        <taxon>Pseudomonadati</taxon>
        <taxon>Bacteroidota</taxon>
        <taxon>Sphingobacteriia</taxon>
        <taxon>Sphingobacteriales</taxon>
        <taxon>Sphingobacteriaceae</taxon>
        <taxon>Sphingobacterium</taxon>
    </lineage>
</organism>
<dbReference type="CDD" id="cd00063">
    <property type="entry name" value="FN3"/>
    <property type="match status" value="1"/>
</dbReference>
<protein>
    <submittedName>
        <fullName evidence="3">Endonuclease/exonuclease/phosphatase family protein</fullName>
    </submittedName>
</protein>
<dbReference type="InterPro" id="IPR013783">
    <property type="entry name" value="Ig-like_fold"/>
</dbReference>
<evidence type="ECO:0000313" key="3">
    <source>
        <dbReference type="EMBL" id="MBD1423390.1"/>
    </source>
</evidence>
<keyword evidence="4" id="KW-1185">Reference proteome</keyword>
<sequence>MKRRNILILLLLFVVTIACTKTTDTTPEEPGETYNPEFTAITSYSTNIVLQWEGLSGASKYEIRYAQSEDMNGATALESNSAAIDIKNLQRSKPYYIQIRAFTSEGWTDWSDVNPVNTATFEIAVTTYNILGIEADGAVEPEFAWHLRKDALKSMVLQPNNNADIVGFQETRVLADELSEMLQGHYECHVSEREVSARVIAWKPEKFELVSYDDNIDIFGSEVNGQNTARYPTHVRLKEIETGKELLVYNVHVPAGSNLQREEAQRIRSVGAQNLAVYAKQKRQETGLPVIIMGDFNGYPETVIDGHSSACIIMKEEGLEDTFDKALERTNINYATTVNRATSSVKPGQNGSSRIDYIFTYPSTKIAVTTYDILINFEVGSSSRLQKPVPSDHHPVKSVLHFTY</sequence>
<evidence type="ECO:0000313" key="4">
    <source>
        <dbReference type="Proteomes" id="UP000651112"/>
    </source>
</evidence>
<gene>
    <name evidence="3" type="ORF">H8B21_17635</name>
</gene>
<dbReference type="SMART" id="SM00060">
    <property type="entry name" value="FN3"/>
    <property type="match status" value="1"/>
</dbReference>
<evidence type="ECO:0000259" key="2">
    <source>
        <dbReference type="PROSITE" id="PS50853"/>
    </source>
</evidence>
<feature type="chain" id="PRO_5045518495" evidence="1">
    <location>
        <begin position="21"/>
        <end position="404"/>
    </location>
</feature>
<comment type="caution">
    <text evidence="3">The sequence shown here is derived from an EMBL/GenBank/DDBJ whole genome shotgun (WGS) entry which is preliminary data.</text>
</comment>
<dbReference type="GO" id="GO:0004519">
    <property type="term" value="F:endonuclease activity"/>
    <property type="evidence" value="ECO:0007669"/>
    <property type="project" value="UniProtKB-KW"/>
</dbReference>
<dbReference type="PANTHER" id="PTHR12121">
    <property type="entry name" value="CARBON CATABOLITE REPRESSOR PROTEIN 4"/>
    <property type="match status" value="1"/>
</dbReference>
<keyword evidence="3" id="KW-0255">Endonuclease</keyword>
<reference evidence="3 4" key="1">
    <citation type="submission" date="2020-08" db="EMBL/GenBank/DDBJ databases">
        <title>Sphingobacterium sp. DN00404 isolated from aquaculture water.</title>
        <authorList>
            <person name="Zhang M."/>
        </authorList>
    </citation>
    <scope>NUCLEOTIDE SEQUENCE [LARGE SCALE GENOMIC DNA]</scope>
    <source>
        <strain evidence="3 4">KCTC 42746</strain>
    </source>
</reference>
<dbReference type="InterPro" id="IPR003961">
    <property type="entry name" value="FN3_dom"/>
</dbReference>
<feature type="domain" description="Fibronectin type-III" evidence="2">
    <location>
        <begin position="32"/>
        <end position="121"/>
    </location>
</feature>
<dbReference type="InterPro" id="IPR036116">
    <property type="entry name" value="FN3_sf"/>
</dbReference>
<dbReference type="PROSITE" id="PS51257">
    <property type="entry name" value="PROKAR_LIPOPROTEIN"/>
    <property type="match status" value="1"/>
</dbReference>
<evidence type="ECO:0000256" key="1">
    <source>
        <dbReference type="SAM" id="SignalP"/>
    </source>
</evidence>
<dbReference type="InterPro" id="IPR036691">
    <property type="entry name" value="Endo/exonu/phosph_ase_sf"/>
</dbReference>
<keyword evidence="3" id="KW-0540">Nuclease</keyword>
<dbReference type="SUPFAM" id="SSF56219">
    <property type="entry name" value="DNase I-like"/>
    <property type="match status" value="1"/>
</dbReference>
<dbReference type="Pfam" id="PF03372">
    <property type="entry name" value="Exo_endo_phos"/>
    <property type="match status" value="1"/>
</dbReference>
<dbReference type="PANTHER" id="PTHR12121:SF36">
    <property type="entry name" value="ENDONUCLEASE_EXONUCLEASE_PHOSPHATASE DOMAIN-CONTAINING PROTEIN"/>
    <property type="match status" value="1"/>
</dbReference>
<dbReference type="RefSeq" id="WP_190315165.1">
    <property type="nucleotide sequence ID" value="NZ_JACNYL010000004.1"/>
</dbReference>